<dbReference type="Proteomes" id="UP000230605">
    <property type="component" value="Chromosome 6"/>
</dbReference>
<dbReference type="InterPro" id="IPR001789">
    <property type="entry name" value="Sig_transdc_resp-reg_receiver"/>
</dbReference>
<evidence type="ECO:0000256" key="5">
    <source>
        <dbReference type="SAM" id="MobiDB-lite"/>
    </source>
</evidence>
<gene>
    <name evidence="7" type="ORF">CB0940_08708</name>
    <name evidence="8" type="ORF">RHO25_009942</name>
</gene>
<sequence length="851" mass="92146">MARFSFRPILRRLSSKHSTTAASTKSDPSDHSTAATSASPSPSPGPPSSSKPRRARKSASLAKLKDKVRQLEDGDQPAAAVAAHQESRSSSVGVVEEELIAPAASSSENGGQAPIGAIHAASRPDQQSHAEPATPPPPPSALALDGDTLPENPLLVVEEPTPEALGARSARQREPPHPGSRPTSSSSGTLQRDHGLSLRLAYPRPSTAVPQSPRHQASAQPRPRSVVGSSDADVVDALTDPPPQHEPTPASPSVRALSAAPKMAATMHRKIWVKRPNASATLVQIRDDDLVDDVRDMILRKYANSLGKTFDAPDLTLTIVTRSEHAGPRSSRMLGPEEEICRTIDSYYPGGQTVDEALIIDLPQKRTPRPSPRAIHHSYHALDEFRPPETGSDYFPPMPVTVQPALPNHIAREHHGSLSSEHPRSMAVLTTGQVPPLPSPGTVGRRHRSEREHRPRIGRQHTSSPTIITHASHADQTNVPASAAASAHLTRSTRSRVDSSASEATHRPHDPPTAPPLPTPPAPEAPPTGKPGSGPPTPNTGALNGMRGPRPRKARRSTPDKLSSKGRTGTPHFDTYNSIAGLSSVLDGSVPPINVLIVEDNIINLRILEGLMKRLKVRWQTAMNGQIAVDKWRTGGYHLVLMDIQMPVMNGLQATKEIRRLERVNGIGVFSSTPGSNTEKGPLDANGSGQDQEKTHNPDDDKLDMSKGLFKSPIIIVALTASSLQSDRHEALAAGCNDFLTKPVNFVWLERKVKEWGSMMAIIDYDGWRHWKDLAEQENAGKTEEQKQKEREQEEKQKKKMEKLAILQEKQRKTAEAQAKEKERKKRESMGEPLSPPVAAEEPPVANGIAE</sequence>
<keyword evidence="2" id="KW-0902">Two-component regulatory system</keyword>
<feature type="region of interest" description="Disordered" evidence="5">
    <location>
        <begin position="779"/>
        <end position="851"/>
    </location>
</feature>
<feature type="compositionally biased region" description="Basic and acidic residues" evidence="5">
    <location>
        <begin position="809"/>
        <end position="830"/>
    </location>
</feature>
<evidence type="ECO:0000259" key="6">
    <source>
        <dbReference type="PROSITE" id="PS50110"/>
    </source>
</evidence>
<comment type="similarity">
    <text evidence="3">Belongs to the SSK1 family.</text>
</comment>
<evidence type="ECO:0000313" key="10">
    <source>
        <dbReference type="Proteomes" id="UP001302367"/>
    </source>
</evidence>
<dbReference type="PANTHER" id="PTHR45339:SF1">
    <property type="entry name" value="HYBRID SIGNAL TRANSDUCTION HISTIDINE KINASE J"/>
    <property type="match status" value="1"/>
</dbReference>
<feature type="compositionally biased region" description="Basic and acidic residues" evidence="5">
    <location>
        <begin position="63"/>
        <end position="72"/>
    </location>
</feature>
<keyword evidence="1 4" id="KW-0597">Phosphoprotein</keyword>
<feature type="compositionally biased region" description="Pro residues" evidence="5">
    <location>
        <begin position="511"/>
        <end position="538"/>
    </location>
</feature>
<dbReference type="OrthoDB" id="21225at2759"/>
<feature type="region of interest" description="Disordered" evidence="5">
    <location>
        <begin position="669"/>
        <end position="704"/>
    </location>
</feature>
<dbReference type="Proteomes" id="UP001302367">
    <property type="component" value="Chromosome 6"/>
</dbReference>
<feature type="compositionally biased region" description="Polar residues" evidence="5">
    <location>
        <begin position="460"/>
        <end position="480"/>
    </location>
</feature>
<reference evidence="8 10" key="2">
    <citation type="submission" date="2023-09" db="EMBL/GenBank/DDBJ databases">
        <title>Complete-Gapless Cercospora beticola genome.</title>
        <authorList>
            <person name="Wyatt N.A."/>
            <person name="Spanner R.E."/>
            <person name="Bolton M.D."/>
        </authorList>
    </citation>
    <scope>NUCLEOTIDE SEQUENCE [LARGE SCALE GENOMIC DNA]</scope>
    <source>
        <strain evidence="8">Cb09-40</strain>
    </source>
</reference>
<feature type="compositionally biased region" description="Polar residues" evidence="5">
    <location>
        <begin position="208"/>
        <end position="219"/>
    </location>
</feature>
<feature type="compositionally biased region" description="Basic and acidic residues" evidence="5">
    <location>
        <begin position="779"/>
        <end position="797"/>
    </location>
</feature>
<dbReference type="SUPFAM" id="SSF52172">
    <property type="entry name" value="CheY-like"/>
    <property type="match status" value="1"/>
</dbReference>
<dbReference type="EMBL" id="CP134189">
    <property type="protein sequence ID" value="WPB05290.1"/>
    <property type="molecule type" value="Genomic_DNA"/>
</dbReference>
<feature type="domain" description="Response regulatory" evidence="6">
    <location>
        <begin position="594"/>
        <end position="757"/>
    </location>
</feature>
<dbReference type="AlphaFoldDB" id="A0A2G5HQZ0"/>
<keyword evidence="10" id="KW-1185">Reference proteome</keyword>
<protein>
    <submittedName>
        <fullName evidence="7">Oxidative stress response two-component system protein SSK1</fullName>
    </submittedName>
</protein>
<feature type="compositionally biased region" description="Basic and acidic residues" evidence="5">
    <location>
        <begin position="691"/>
        <end position="704"/>
    </location>
</feature>
<evidence type="ECO:0000256" key="3">
    <source>
        <dbReference type="ARBA" id="ARBA00093463"/>
    </source>
</evidence>
<dbReference type="Gene3D" id="3.40.50.2300">
    <property type="match status" value="1"/>
</dbReference>
<dbReference type="FunFam" id="3.40.50.2300:FF:000146">
    <property type="entry name" value="Putative two-component response regulator SSK1p"/>
    <property type="match status" value="1"/>
</dbReference>
<organism evidence="7 9">
    <name type="scientific">Cercospora beticola</name>
    <name type="common">Sugarbeet leaf spot fungus</name>
    <dbReference type="NCBI Taxonomy" id="122368"/>
    <lineage>
        <taxon>Eukaryota</taxon>
        <taxon>Fungi</taxon>
        <taxon>Dikarya</taxon>
        <taxon>Ascomycota</taxon>
        <taxon>Pezizomycotina</taxon>
        <taxon>Dothideomycetes</taxon>
        <taxon>Dothideomycetidae</taxon>
        <taxon>Mycosphaerellales</taxon>
        <taxon>Mycosphaerellaceae</taxon>
        <taxon>Cercospora</taxon>
    </lineage>
</organism>
<dbReference type="SMART" id="SM00448">
    <property type="entry name" value="REC"/>
    <property type="match status" value="1"/>
</dbReference>
<feature type="compositionally biased region" description="Low complexity" evidence="5">
    <location>
        <begin position="16"/>
        <end position="40"/>
    </location>
</feature>
<reference evidence="7 9" key="1">
    <citation type="submission" date="2015-10" db="EMBL/GenBank/DDBJ databases">
        <title>The cercosporin biosynthetic gene cluster was horizontally transferred to several fungal lineages and shown to be expanded in Cercospora beticola based on microsynteny with recipient genomes.</title>
        <authorList>
            <person name="De Jonge R."/>
            <person name="Ebert M.K."/>
            <person name="Suttle J.C."/>
            <person name="Jurick Ii W.M."/>
            <person name="Secor G.A."/>
            <person name="Thomma B.P."/>
            <person name="Van De Peer Y."/>
            <person name="Bolton M.D."/>
        </authorList>
    </citation>
    <scope>NUCLEOTIDE SEQUENCE [LARGE SCALE GENOMIC DNA]</scope>
    <source>
        <strain evidence="7 9">09-40</strain>
    </source>
</reference>
<dbReference type="GO" id="GO:0000156">
    <property type="term" value="F:phosphorelay response regulator activity"/>
    <property type="evidence" value="ECO:0007669"/>
    <property type="project" value="UniProtKB-ARBA"/>
</dbReference>
<accession>A0A2G5HQZ0</accession>
<feature type="region of interest" description="Disordered" evidence="5">
    <location>
        <begin position="1"/>
        <end position="256"/>
    </location>
</feature>
<dbReference type="PANTHER" id="PTHR45339">
    <property type="entry name" value="HYBRID SIGNAL TRANSDUCTION HISTIDINE KINASE J"/>
    <property type="match status" value="1"/>
</dbReference>
<feature type="compositionally biased region" description="Low complexity" evidence="5">
    <location>
        <begin position="837"/>
        <end position="851"/>
    </location>
</feature>
<evidence type="ECO:0000313" key="8">
    <source>
        <dbReference type="EMBL" id="WPB05290.1"/>
    </source>
</evidence>
<evidence type="ECO:0000256" key="2">
    <source>
        <dbReference type="ARBA" id="ARBA00023012"/>
    </source>
</evidence>
<feature type="region of interest" description="Disordered" evidence="5">
    <location>
        <begin position="430"/>
        <end position="572"/>
    </location>
</feature>
<proteinExistence type="inferred from homology"/>
<feature type="modified residue" description="4-aspartylphosphate" evidence="4">
    <location>
        <position position="643"/>
    </location>
</feature>
<dbReference type="EMBL" id="LKMD01000104">
    <property type="protein sequence ID" value="PIA94967.1"/>
    <property type="molecule type" value="Genomic_DNA"/>
</dbReference>
<feature type="compositionally biased region" description="Low complexity" evidence="5">
    <location>
        <begin position="180"/>
        <end position="189"/>
    </location>
</feature>
<name>A0A2G5HQZ0_CERBT</name>
<evidence type="ECO:0000256" key="1">
    <source>
        <dbReference type="ARBA" id="ARBA00022553"/>
    </source>
</evidence>
<evidence type="ECO:0000313" key="7">
    <source>
        <dbReference type="EMBL" id="PIA94967.1"/>
    </source>
</evidence>
<dbReference type="Pfam" id="PF00072">
    <property type="entry name" value="Response_reg"/>
    <property type="match status" value="1"/>
</dbReference>
<dbReference type="PROSITE" id="PS50110">
    <property type="entry name" value="RESPONSE_REGULATORY"/>
    <property type="match status" value="1"/>
</dbReference>
<dbReference type="CDD" id="cd17546">
    <property type="entry name" value="REC_hyHK_CKI1_RcsC-like"/>
    <property type="match status" value="1"/>
</dbReference>
<feature type="compositionally biased region" description="Polar residues" evidence="5">
    <location>
        <begin position="670"/>
        <end position="679"/>
    </location>
</feature>
<dbReference type="InterPro" id="IPR011006">
    <property type="entry name" value="CheY-like_superfamily"/>
</dbReference>
<feature type="compositionally biased region" description="Low complexity" evidence="5">
    <location>
        <begin position="225"/>
        <end position="237"/>
    </location>
</feature>
<evidence type="ECO:0000256" key="4">
    <source>
        <dbReference type="PROSITE-ProRule" id="PRU00169"/>
    </source>
</evidence>
<feature type="compositionally biased region" description="Pro residues" evidence="5">
    <location>
        <begin position="240"/>
        <end position="250"/>
    </location>
</feature>
<evidence type="ECO:0000313" key="9">
    <source>
        <dbReference type="Proteomes" id="UP000230605"/>
    </source>
</evidence>